<gene>
    <name evidence="1" type="ORF">HGA11_07165</name>
</gene>
<dbReference type="EMBL" id="JAAXPJ010000002">
    <property type="protein sequence ID" value="NKZ10757.1"/>
    <property type="molecule type" value="Genomic_DNA"/>
</dbReference>
<reference evidence="1 2" key="1">
    <citation type="submission" date="2020-04" db="EMBL/GenBank/DDBJ databases">
        <title>MicrobeNet Type strains.</title>
        <authorList>
            <person name="Nicholson A.C."/>
        </authorList>
    </citation>
    <scope>NUCLEOTIDE SEQUENCE [LARGE SCALE GENOMIC DNA]</scope>
    <source>
        <strain evidence="1 2">ATCC 700731</strain>
    </source>
</reference>
<organism evidence="1 2">
    <name type="scientific">Mycolicibacterium septicum DSM 44393</name>
    <dbReference type="NCBI Taxonomy" id="1341646"/>
    <lineage>
        <taxon>Bacteria</taxon>
        <taxon>Bacillati</taxon>
        <taxon>Actinomycetota</taxon>
        <taxon>Actinomycetes</taxon>
        <taxon>Mycobacteriales</taxon>
        <taxon>Mycobacteriaceae</taxon>
        <taxon>Mycolicibacterium</taxon>
    </lineage>
</organism>
<comment type="caution">
    <text evidence="1">The sequence shown here is derived from an EMBL/GenBank/DDBJ whole genome shotgun (WGS) entry which is preliminary data.</text>
</comment>
<proteinExistence type="predicted"/>
<evidence type="ECO:0000313" key="2">
    <source>
        <dbReference type="Proteomes" id="UP000518188"/>
    </source>
</evidence>
<protein>
    <submittedName>
        <fullName evidence="1">Uncharacterized protein</fullName>
    </submittedName>
</protein>
<accession>A0A7X6ML43</accession>
<sequence length="207" mass="22416">MAVVKRYRVSSAAEAVRVAGSDLAEVLDSFAGCFGLERSSVAYVSTPITTGRRYYAWLATSKLSKDNPNFPMEHAREVIAVNQASAHALVLQARRLLGKIVVDPTGLKAPEWSQSDFHFFWSRLITDYVGTVVFNDGWEYSTGCTYEYAAALRAGATVLDAQMSVMPPIVAVTKTDEAIALLRGQGHAVQSLAVAQRQIVEAVESAG</sequence>
<dbReference type="AlphaFoldDB" id="A0A7X6ML43"/>
<name>A0A7X6ML43_9MYCO</name>
<dbReference type="Proteomes" id="UP000518188">
    <property type="component" value="Unassembled WGS sequence"/>
</dbReference>
<dbReference type="RefSeq" id="WP_044514837.1">
    <property type="nucleotide sequence ID" value="NZ_HG322951.1"/>
</dbReference>
<evidence type="ECO:0000313" key="1">
    <source>
        <dbReference type="EMBL" id="NKZ10757.1"/>
    </source>
</evidence>